<keyword evidence="3" id="KW-0238">DNA-binding</keyword>
<keyword evidence="9" id="KW-1185">Reference proteome</keyword>
<keyword evidence="2" id="KW-0235">DNA replication</keyword>
<keyword evidence="4" id="KW-0539">Nucleus</keyword>
<evidence type="ECO:0000256" key="3">
    <source>
        <dbReference type="ARBA" id="ARBA00023125"/>
    </source>
</evidence>
<evidence type="ECO:0000313" key="9">
    <source>
        <dbReference type="Proteomes" id="UP000095009"/>
    </source>
</evidence>
<protein>
    <recommendedName>
        <fullName evidence="10">Ctf8-domain-containing protein</fullName>
    </recommendedName>
</protein>
<evidence type="ECO:0000256" key="7">
    <source>
        <dbReference type="SAM" id="MobiDB-lite"/>
    </source>
</evidence>
<evidence type="ECO:0000256" key="1">
    <source>
        <dbReference type="ARBA" id="ARBA00004123"/>
    </source>
</evidence>
<feature type="compositionally biased region" description="Basic and acidic residues" evidence="7">
    <location>
        <begin position="97"/>
        <end position="107"/>
    </location>
</feature>
<dbReference type="PANTHER" id="PTHR28605">
    <property type="entry name" value="CTF8, CHROMOSOME TRANSMISSION FIDELITY FACTOR 8 HOMOLOG (S. CEREVISIAE)"/>
    <property type="match status" value="1"/>
</dbReference>
<gene>
    <name evidence="8" type="ORF">NADFUDRAFT_47642</name>
</gene>
<evidence type="ECO:0000256" key="6">
    <source>
        <dbReference type="ARBA" id="ARBA00038447"/>
    </source>
</evidence>
<dbReference type="InterPro" id="IPR018607">
    <property type="entry name" value="Ctf8"/>
</dbReference>
<accession>A0A1E3PEG2</accession>
<comment type="subcellular location">
    <subcellularLocation>
        <location evidence="1">Nucleus</location>
    </subcellularLocation>
</comment>
<dbReference type="OrthoDB" id="121932at2759"/>
<reference evidence="8 9" key="1">
    <citation type="journal article" date="2016" name="Proc. Natl. Acad. Sci. U.S.A.">
        <title>Comparative genomics of biotechnologically important yeasts.</title>
        <authorList>
            <person name="Riley R."/>
            <person name="Haridas S."/>
            <person name="Wolfe K.H."/>
            <person name="Lopes M.R."/>
            <person name="Hittinger C.T."/>
            <person name="Goeker M."/>
            <person name="Salamov A.A."/>
            <person name="Wisecaver J.H."/>
            <person name="Long T.M."/>
            <person name="Calvey C.H."/>
            <person name="Aerts A.L."/>
            <person name="Barry K.W."/>
            <person name="Choi C."/>
            <person name="Clum A."/>
            <person name="Coughlan A.Y."/>
            <person name="Deshpande S."/>
            <person name="Douglass A.P."/>
            <person name="Hanson S.J."/>
            <person name="Klenk H.-P."/>
            <person name="LaButti K.M."/>
            <person name="Lapidus A."/>
            <person name="Lindquist E.A."/>
            <person name="Lipzen A.M."/>
            <person name="Meier-Kolthoff J.P."/>
            <person name="Ohm R.A."/>
            <person name="Otillar R.P."/>
            <person name="Pangilinan J.L."/>
            <person name="Peng Y."/>
            <person name="Rokas A."/>
            <person name="Rosa C.A."/>
            <person name="Scheuner C."/>
            <person name="Sibirny A.A."/>
            <person name="Slot J.C."/>
            <person name="Stielow J.B."/>
            <person name="Sun H."/>
            <person name="Kurtzman C.P."/>
            <person name="Blackwell M."/>
            <person name="Grigoriev I.V."/>
            <person name="Jeffries T.W."/>
        </authorList>
    </citation>
    <scope>NUCLEOTIDE SEQUENCE [LARGE SCALE GENOMIC DNA]</scope>
    <source>
        <strain evidence="8 9">DSM 6958</strain>
    </source>
</reference>
<evidence type="ECO:0000313" key="8">
    <source>
        <dbReference type="EMBL" id="ODQ63816.1"/>
    </source>
</evidence>
<evidence type="ECO:0000256" key="4">
    <source>
        <dbReference type="ARBA" id="ARBA00023242"/>
    </source>
</evidence>
<dbReference type="GO" id="GO:0006260">
    <property type="term" value="P:DNA replication"/>
    <property type="evidence" value="ECO:0007669"/>
    <property type="project" value="UniProtKB-KW"/>
</dbReference>
<dbReference type="AlphaFoldDB" id="A0A1E3PEG2"/>
<proteinExistence type="inferred from homology"/>
<organism evidence="8 9">
    <name type="scientific">Nadsonia fulvescens var. elongata DSM 6958</name>
    <dbReference type="NCBI Taxonomy" id="857566"/>
    <lineage>
        <taxon>Eukaryota</taxon>
        <taxon>Fungi</taxon>
        <taxon>Dikarya</taxon>
        <taxon>Ascomycota</taxon>
        <taxon>Saccharomycotina</taxon>
        <taxon>Dipodascomycetes</taxon>
        <taxon>Dipodascales</taxon>
        <taxon>Dipodascales incertae sedis</taxon>
        <taxon>Nadsonia</taxon>
    </lineage>
</organism>
<feature type="region of interest" description="Disordered" evidence="7">
    <location>
        <begin position="97"/>
        <end position="118"/>
    </location>
</feature>
<evidence type="ECO:0008006" key="10">
    <source>
        <dbReference type="Google" id="ProtNLM"/>
    </source>
</evidence>
<dbReference type="Pfam" id="PF09696">
    <property type="entry name" value="Ctf8"/>
    <property type="match status" value="1"/>
</dbReference>
<keyword evidence="5" id="KW-0131">Cell cycle</keyword>
<dbReference type="GO" id="GO:0003677">
    <property type="term" value="F:DNA binding"/>
    <property type="evidence" value="ECO:0007669"/>
    <property type="project" value="UniProtKB-KW"/>
</dbReference>
<dbReference type="GO" id="GO:0007064">
    <property type="term" value="P:mitotic sister chromatid cohesion"/>
    <property type="evidence" value="ECO:0007669"/>
    <property type="project" value="InterPro"/>
</dbReference>
<sequence>MPQVEITLRRSNTDDKLGQSYIPQVLKTPSGLILVEIQGVLHIPDIDHDDSGIPNVLVGSFDVKEDGKALLMVHGHQRLEGTVKKLQTPLGILKMESEENESNRHNPDIGGFDSQGRNYSTQRIQHGKAEIVEIIRHKVSFILRPEPVV</sequence>
<dbReference type="STRING" id="857566.A0A1E3PEG2"/>
<comment type="similarity">
    <text evidence="6">Belongs to the CTF8 family.</text>
</comment>
<evidence type="ECO:0000256" key="5">
    <source>
        <dbReference type="ARBA" id="ARBA00023306"/>
    </source>
</evidence>
<dbReference type="GO" id="GO:0031390">
    <property type="term" value="C:Ctf18 RFC-like complex"/>
    <property type="evidence" value="ECO:0007669"/>
    <property type="project" value="InterPro"/>
</dbReference>
<dbReference type="EMBL" id="KV454413">
    <property type="protein sequence ID" value="ODQ63816.1"/>
    <property type="molecule type" value="Genomic_DNA"/>
</dbReference>
<evidence type="ECO:0000256" key="2">
    <source>
        <dbReference type="ARBA" id="ARBA00022705"/>
    </source>
</evidence>
<name>A0A1E3PEG2_9ASCO</name>
<dbReference type="Proteomes" id="UP000095009">
    <property type="component" value="Unassembled WGS sequence"/>
</dbReference>
<dbReference type="PANTHER" id="PTHR28605:SF1">
    <property type="entry name" value="CHROMOSOME TRANSMISSION FIDELITY FACTOR 8"/>
    <property type="match status" value="1"/>
</dbReference>